<keyword evidence="4" id="KW-1185">Reference proteome</keyword>
<dbReference type="RefSeq" id="WP_146229182.1">
    <property type="nucleotide sequence ID" value="NZ_QGTL01000001.1"/>
</dbReference>
<feature type="compositionally biased region" description="Basic residues" evidence="1">
    <location>
        <begin position="22"/>
        <end position="31"/>
    </location>
</feature>
<feature type="region of interest" description="Disordered" evidence="1">
    <location>
        <begin position="113"/>
        <end position="132"/>
    </location>
</feature>
<evidence type="ECO:0000313" key="3">
    <source>
        <dbReference type="EMBL" id="PWV81171.1"/>
    </source>
</evidence>
<feature type="compositionally biased region" description="Basic and acidic residues" evidence="1">
    <location>
        <begin position="42"/>
        <end position="66"/>
    </location>
</feature>
<feature type="compositionally biased region" description="Low complexity" evidence="1">
    <location>
        <begin position="202"/>
        <end position="214"/>
    </location>
</feature>
<evidence type="ECO:0000256" key="2">
    <source>
        <dbReference type="SAM" id="Phobius"/>
    </source>
</evidence>
<feature type="compositionally biased region" description="Polar residues" evidence="1">
    <location>
        <begin position="1"/>
        <end position="12"/>
    </location>
</feature>
<name>A0A317P1D1_9NOCA</name>
<keyword evidence="2" id="KW-1133">Transmembrane helix</keyword>
<gene>
    <name evidence="3" type="ORF">DFR69_101511</name>
</gene>
<sequence length="221" mass="23141">MSTATGALQSYDHTAYPEPAVRRRRSARARRPFSLVRGGDAVARRAPRELPRPARESRPERPRPEISRGPAAEVFAGYGTAGPAAARAVLVEASRRPADAALDIAFATVPRTDSPAPRVARPARADRGPRVAGRPAAGALYGRVAGVGPTRGAHPVRRVERAQIGFATLAVVALATALVVMAFLGLAHVRAGSFSDRVEPMGSSISQSEGASSAVLSETVR</sequence>
<proteinExistence type="predicted"/>
<comment type="caution">
    <text evidence="3">The sequence shown here is derived from an EMBL/GenBank/DDBJ whole genome shotgun (WGS) entry which is preliminary data.</text>
</comment>
<dbReference type="Proteomes" id="UP000246410">
    <property type="component" value="Unassembled WGS sequence"/>
</dbReference>
<accession>A0A317P1D1</accession>
<feature type="region of interest" description="Disordered" evidence="1">
    <location>
        <begin position="200"/>
        <end position="221"/>
    </location>
</feature>
<feature type="region of interest" description="Disordered" evidence="1">
    <location>
        <begin position="1"/>
        <end position="70"/>
    </location>
</feature>
<reference evidence="3 4" key="1">
    <citation type="submission" date="2018-05" db="EMBL/GenBank/DDBJ databases">
        <title>Genomic Encyclopedia of Type Strains, Phase IV (KMG-IV): sequencing the most valuable type-strain genomes for metagenomic binning, comparative biology and taxonomic classification.</title>
        <authorList>
            <person name="Goeker M."/>
        </authorList>
    </citation>
    <scope>NUCLEOTIDE SEQUENCE [LARGE SCALE GENOMIC DNA]</scope>
    <source>
        <strain evidence="3 4">DSM 44717</strain>
    </source>
</reference>
<organism evidence="3 4">
    <name type="scientific">Nocardia neocaledoniensis</name>
    <dbReference type="NCBI Taxonomy" id="236511"/>
    <lineage>
        <taxon>Bacteria</taxon>
        <taxon>Bacillati</taxon>
        <taxon>Actinomycetota</taxon>
        <taxon>Actinomycetes</taxon>
        <taxon>Mycobacteriales</taxon>
        <taxon>Nocardiaceae</taxon>
        <taxon>Nocardia</taxon>
    </lineage>
</organism>
<keyword evidence="2" id="KW-0812">Transmembrane</keyword>
<feature type="transmembrane region" description="Helical" evidence="2">
    <location>
        <begin position="164"/>
        <end position="187"/>
    </location>
</feature>
<keyword evidence="2" id="KW-0472">Membrane</keyword>
<evidence type="ECO:0000256" key="1">
    <source>
        <dbReference type="SAM" id="MobiDB-lite"/>
    </source>
</evidence>
<evidence type="ECO:0000313" key="4">
    <source>
        <dbReference type="Proteomes" id="UP000246410"/>
    </source>
</evidence>
<protein>
    <submittedName>
        <fullName evidence="3">Uncharacterized protein</fullName>
    </submittedName>
</protein>
<dbReference type="AlphaFoldDB" id="A0A317P1D1"/>
<dbReference type="EMBL" id="QGTL01000001">
    <property type="protein sequence ID" value="PWV81171.1"/>
    <property type="molecule type" value="Genomic_DNA"/>
</dbReference>